<protein>
    <submittedName>
        <fullName evidence="3">Uncharacterized protein</fullName>
    </submittedName>
</protein>
<keyword evidence="2" id="KW-0812">Transmembrane</keyword>
<keyword evidence="4" id="KW-1185">Reference proteome</keyword>
<organism evidence="3 4">
    <name type="scientific">Haematococcus lacustris</name>
    <name type="common">Green alga</name>
    <name type="synonym">Haematococcus pluvialis</name>
    <dbReference type="NCBI Taxonomy" id="44745"/>
    <lineage>
        <taxon>Eukaryota</taxon>
        <taxon>Viridiplantae</taxon>
        <taxon>Chlorophyta</taxon>
        <taxon>core chlorophytes</taxon>
        <taxon>Chlorophyceae</taxon>
        <taxon>CS clade</taxon>
        <taxon>Chlamydomonadales</taxon>
        <taxon>Haematococcaceae</taxon>
        <taxon>Haematococcus</taxon>
    </lineage>
</organism>
<comment type="caution">
    <text evidence="3">The sequence shown here is derived from an EMBL/GenBank/DDBJ whole genome shotgun (WGS) entry which is preliminary data.</text>
</comment>
<gene>
    <name evidence="3" type="ORF">HaLaN_19885</name>
</gene>
<evidence type="ECO:0000256" key="2">
    <source>
        <dbReference type="SAM" id="Phobius"/>
    </source>
</evidence>
<feature type="compositionally biased region" description="Polar residues" evidence="1">
    <location>
        <begin position="1"/>
        <end position="10"/>
    </location>
</feature>
<evidence type="ECO:0000313" key="4">
    <source>
        <dbReference type="Proteomes" id="UP000485058"/>
    </source>
</evidence>
<reference evidence="3 4" key="1">
    <citation type="submission" date="2020-02" db="EMBL/GenBank/DDBJ databases">
        <title>Draft genome sequence of Haematococcus lacustris strain NIES-144.</title>
        <authorList>
            <person name="Morimoto D."/>
            <person name="Nakagawa S."/>
            <person name="Yoshida T."/>
            <person name="Sawayama S."/>
        </authorList>
    </citation>
    <scope>NUCLEOTIDE SEQUENCE [LARGE SCALE GENOMIC DNA]</scope>
    <source>
        <strain evidence="3 4">NIES-144</strain>
    </source>
</reference>
<accession>A0A699ZJD9</accession>
<name>A0A699ZJD9_HAELA</name>
<evidence type="ECO:0000256" key="1">
    <source>
        <dbReference type="SAM" id="MobiDB-lite"/>
    </source>
</evidence>
<sequence>MQHPQFSLQNVLPFDPDAPTHQGRRGSIVAEQYARGERILKDGVQYSGKTPSNEDIAKAVQQKVAAAVEMSRKYRHVAWYSLFVAAYICVLYLQASAYKSGDVVKTLKKAFLPDDGSTTMTFADEDAVLNYIGSKVILPIWKDPVCGDGSCEYPWEFPAWGRFGCKADCGMNPNVTAIVINVRADFTGHPSISPQVLMNNAAWNLCLEDETRRQRGEADLCWFESDQSFDSVQTNSINAASVIDGKWYVVVKGDYAGRVSGFVYDITNNTKPAPIATSPAWTSCQLRRLRVSSTQVAVRKLLQAYTQAHQVGGEEGQALLSAAIKDIQAMPELSHVNFHNPPDLEAAAKATGVTQAVQPLERQAH</sequence>
<feature type="transmembrane region" description="Helical" evidence="2">
    <location>
        <begin position="77"/>
        <end position="95"/>
    </location>
</feature>
<dbReference type="AlphaFoldDB" id="A0A699ZJD9"/>
<keyword evidence="2" id="KW-0472">Membrane</keyword>
<dbReference type="EMBL" id="BLLF01002036">
    <property type="protein sequence ID" value="GFH22421.1"/>
    <property type="molecule type" value="Genomic_DNA"/>
</dbReference>
<keyword evidence="2" id="KW-1133">Transmembrane helix</keyword>
<feature type="region of interest" description="Disordered" evidence="1">
    <location>
        <begin position="1"/>
        <end position="24"/>
    </location>
</feature>
<proteinExistence type="predicted"/>
<dbReference type="Proteomes" id="UP000485058">
    <property type="component" value="Unassembled WGS sequence"/>
</dbReference>
<evidence type="ECO:0000313" key="3">
    <source>
        <dbReference type="EMBL" id="GFH22421.1"/>
    </source>
</evidence>